<evidence type="ECO:0000256" key="6">
    <source>
        <dbReference type="PROSITE-ProRule" id="PRU00782"/>
    </source>
</evidence>
<keyword evidence="4 6" id="KW-0505">Motor protein</keyword>
<evidence type="ECO:0000256" key="3">
    <source>
        <dbReference type="ARBA" id="ARBA00023123"/>
    </source>
</evidence>
<evidence type="ECO:0000256" key="4">
    <source>
        <dbReference type="ARBA" id="ARBA00023175"/>
    </source>
</evidence>
<keyword evidence="2 6" id="KW-0067">ATP-binding</keyword>
<name>A0A8C4PL79_EQUAS</name>
<evidence type="ECO:0000256" key="2">
    <source>
        <dbReference type="ARBA" id="ARBA00022840"/>
    </source>
</evidence>
<dbReference type="GO" id="GO:0005737">
    <property type="term" value="C:cytoplasm"/>
    <property type="evidence" value="ECO:0007669"/>
    <property type="project" value="TreeGrafter"/>
</dbReference>
<dbReference type="PANTHER" id="PTHR13140:SF706">
    <property type="entry name" value="DILUTE CLASS UNCONVENTIONAL MYOSIN, ISOFORM C"/>
    <property type="match status" value="1"/>
</dbReference>
<feature type="domain" description="Myosin motor" evidence="8">
    <location>
        <begin position="1"/>
        <end position="753"/>
    </location>
</feature>
<reference evidence="9" key="1">
    <citation type="submission" date="2023-03" db="UniProtKB">
        <authorList>
            <consortium name="Ensembl"/>
        </authorList>
    </citation>
    <scope>IDENTIFICATION</scope>
</reference>
<dbReference type="SUPFAM" id="SSF52540">
    <property type="entry name" value="P-loop containing nucleoside triphosphate hydrolases"/>
    <property type="match status" value="1"/>
</dbReference>
<dbReference type="PROSITE" id="PS51456">
    <property type="entry name" value="MYOSIN_MOTOR"/>
    <property type="match status" value="1"/>
</dbReference>
<dbReference type="CDD" id="cd01386">
    <property type="entry name" value="MYSc_Myo18"/>
    <property type="match status" value="1"/>
</dbReference>
<evidence type="ECO:0000256" key="7">
    <source>
        <dbReference type="SAM" id="MobiDB-lite"/>
    </source>
</evidence>
<dbReference type="SMART" id="SM00242">
    <property type="entry name" value="MYSc"/>
    <property type="match status" value="1"/>
</dbReference>
<dbReference type="Gene3D" id="1.20.5.4820">
    <property type="match status" value="1"/>
</dbReference>
<keyword evidence="5 6" id="KW-0009">Actin-binding</keyword>
<feature type="region of interest" description="Disordered" evidence="7">
    <location>
        <begin position="623"/>
        <end position="645"/>
    </location>
</feature>
<dbReference type="GO" id="GO:0016020">
    <property type="term" value="C:membrane"/>
    <property type="evidence" value="ECO:0007669"/>
    <property type="project" value="TreeGrafter"/>
</dbReference>
<evidence type="ECO:0000313" key="9">
    <source>
        <dbReference type="Ensembl" id="ENSEASP00005013977.1"/>
    </source>
</evidence>
<dbReference type="Ensembl" id="ENSEAST00005015184.1">
    <property type="protein sequence ID" value="ENSEASP00005013977.1"/>
    <property type="gene ID" value="ENSEASG00005009712.1"/>
</dbReference>
<organism evidence="9">
    <name type="scientific">Equus asinus asinus</name>
    <dbReference type="NCBI Taxonomy" id="83772"/>
    <lineage>
        <taxon>Eukaryota</taxon>
        <taxon>Metazoa</taxon>
        <taxon>Chordata</taxon>
        <taxon>Craniata</taxon>
        <taxon>Vertebrata</taxon>
        <taxon>Euteleostomi</taxon>
        <taxon>Mammalia</taxon>
        <taxon>Eutheria</taxon>
        <taxon>Laurasiatheria</taxon>
        <taxon>Perissodactyla</taxon>
        <taxon>Equidae</taxon>
        <taxon>Equus</taxon>
    </lineage>
</organism>
<evidence type="ECO:0000256" key="1">
    <source>
        <dbReference type="ARBA" id="ARBA00022741"/>
    </source>
</evidence>
<dbReference type="GO" id="GO:0005524">
    <property type="term" value="F:ATP binding"/>
    <property type="evidence" value="ECO:0007669"/>
    <property type="project" value="UniProtKB-UniRule"/>
</dbReference>
<dbReference type="GO" id="GO:0000146">
    <property type="term" value="F:microfilament motor activity"/>
    <property type="evidence" value="ECO:0007669"/>
    <property type="project" value="TreeGrafter"/>
</dbReference>
<dbReference type="GO" id="GO:0016459">
    <property type="term" value="C:myosin complex"/>
    <property type="evidence" value="ECO:0007669"/>
    <property type="project" value="UniProtKB-KW"/>
</dbReference>
<keyword evidence="3 6" id="KW-0518">Myosin</keyword>
<dbReference type="Gene3D" id="3.40.850.10">
    <property type="entry name" value="Kinesin motor domain"/>
    <property type="match status" value="1"/>
</dbReference>
<dbReference type="Pfam" id="PF00063">
    <property type="entry name" value="Myosin_head"/>
    <property type="match status" value="1"/>
</dbReference>
<proteinExistence type="inferred from homology"/>
<dbReference type="GO" id="GO:0007015">
    <property type="term" value="P:actin filament organization"/>
    <property type="evidence" value="ECO:0007669"/>
    <property type="project" value="TreeGrafter"/>
</dbReference>
<comment type="similarity">
    <text evidence="6">Belongs to the TRAFAC class myosin-kinesin ATPase superfamily. Myosin family.</text>
</comment>
<evidence type="ECO:0000256" key="5">
    <source>
        <dbReference type="ARBA" id="ARBA00023203"/>
    </source>
</evidence>
<dbReference type="GO" id="GO:0051015">
    <property type="term" value="F:actin filament binding"/>
    <property type="evidence" value="ECO:0007669"/>
    <property type="project" value="TreeGrafter"/>
</dbReference>
<dbReference type="FunFam" id="1.20.58.530:FF:000011">
    <property type="entry name" value="unconventional myosin-XVIIIa isoform X2"/>
    <property type="match status" value="1"/>
</dbReference>
<dbReference type="InterPro" id="IPR027417">
    <property type="entry name" value="P-loop_NTPase"/>
</dbReference>
<dbReference type="Gene3D" id="1.20.58.530">
    <property type="match status" value="1"/>
</dbReference>
<keyword evidence="1 6" id="KW-0547">Nucleotide-binding</keyword>
<sequence>LNTLLHRYEAGLLHTWTGPDLIVLQPRGSPAPSAGKVPRGRWDGLPAHVGSLAQRAYWALLSERKDQSIVALGRSGAGKTTCCKQVLEHLVGMAGSVDGTVSVEKIRAVFTVLRAFGSVSTGHSHSATRFTMLMSLDFNATGRVTAAQLQTMLLEKSRVAWQPEGEGNFEVFSQMLAGLDLDLRTDLYLHQMADSSSFGMGTWPKPEDKQKAAAAFAQLQGAMGTLGISESEQRAVWRVLVAIYHLGAAGACKVGRKQFMRFEWANRAAEALGCEYEELNTATFKHHLRQIIEQVTSGPNRRGLEDEETSSGLKMTGVECVEGMASGLYQELFAVVVSLINRSLSSHHLSMASITVVDPPGFQNPRHQGKERAATFEELCHNYAHERLQLLFHRRTFVSALERHREEGVPVQFDLPEPSPGTTVAVVDQSPSQVRLPAGGSTEDAGGLFWVLDEEVRVEGSSDSVVLERLCAAFEKKGAGADGMSALRTCEQPLQCEISHQLGRDPVRYDLTGWLHRAKPNLSALGAPQVLQESKREELRSLFQARAKLPPVCRAVAGLEGASPQALQRSCVVRRTFASSFAAVKRRAPCSQIKLQMDALTSVIRRSQLHFIHCLLPGPVVEGRGRQGSSTSLQPGGDQPGAGGPLPLDIPALRVQLAGSCILEALRLHRAGYADHMGLTRFRRRFQALDPLLMKKLMLAAERIDERKAVEELLQTLDLEKKAVAVGHSQVCSSLTQPPSANGFPRGLFGVLK</sequence>
<dbReference type="Gene3D" id="1.10.10.820">
    <property type="match status" value="1"/>
</dbReference>
<dbReference type="InterPro" id="IPR036064">
    <property type="entry name" value="MYSc_Myo18"/>
</dbReference>
<evidence type="ECO:0000259" key="8">
    <source>
        <dbReference type="PROSITE" id="PS51456"/>
    </source>
</evidence>
<protein>
    <submittedName>
        <fullName evidence="9">Myosin XVIIIB</fullName>
    </submittedName>
</protein>
<gene>
    <name evidence="9" type="primary">MYO18B</name>
</gene>
<dbReference type="PRINTS" id="PR00193">
    <property type="entry name" value="MYOSINHEAVY"/>
</dbReference>
<dbReference type="Gene3D" id="1.20.120.720">
    <property type="entry name" value="Myosin VI head, motor domain, U50 subdomain"/>
    <property type="match status" value="1"/>
</dbReference>
<dbReference type="InterPro" id="IPR036961">
    <property type="entry name" value="Kinesin_motor_dom_sf"/>
</dbReference>
<dbReference type="InterPro" id="IPR001609">
    <property type="entry name" value="Myosin_head_motor_dom-like"/>
</dbReference>
<comment type="caution">
    <text evidence="6">Lacks conserved residue(s) required for the propagation of feature annotation.</text>
</comment>
<dbReference type="PANTHER" id="PTHR13140">
    <property type="entry name" value="MYOSIN"/>
    <property type="match status" value="1"/>
</dbReference>
<accession>A0A8C4PL79</accession>
<feature type="binding site" evidence="6">
    <location>
        <begin position="73"/>
        <end position="80"/>
    </location>
    <ligand>
        <name>ATP</name>
        <dbReference type="ChEBI" id="CHEBI:30616"/>
    </ligand>
</feature>
<dbReference type="AlphaFoldDB" id="A0A8C4PL79"/>